<name>A0A1M5UC27_9FLAO</name>
<proteinExistence type="predicted"/>
<gene>
    <name evidence="1" type="ORF">DSM01_3241</name>
    <name evidence="2" type="ORF">SAMN04487999_0620</name>
</gene>
<sequence>MAKQAGIIKLKGTIGDIAFYKSGDGHMARFKGGIDKKRIATDPAFQRTRENGAEFGRAGKGGKLLRSSMQLLLQQAKDAKVVSRLTTVLLAIIKTDTLSARGARNLTQGDLGLLNGFDFNANSPLSTTLSAPYSVGYDRATGVVGLELEAYTPHVQIAAPAGATHYKLSCGASELDFEEQTSLFKSVTTGILPYQNTEVAATTLEVSLTAGSTLQVVHALSIEFYQEVNGTMYSLQNGAFNAMAVVQVAQPA</sequence>
<reference evidence="3" key="1">
    <citation type="submission" date="2016-11" db="EMBL/GenBank/DDBJ databases">
        <authorList>
            <person name="Varghese N."/>
            <person name="Submissions S."/>
        </authorList>
    </citation>
    <scope>NUCLEOTIDE SEQUENCE [LARGE SCALE GENOMIC DNA]</scope>
    <source>
        <strain evidence="3">DSM 19859</strain>
    </source>
</reference>
<dbReference type="EMBL" id="FQXT01000001">
    <property type="protein sequence ID" value="SHH60471.1"/>
    <property type="molecule type" value="Genomic_DNA"/>
</dbReference>
<accession>A0A1M5UC27</accession>
<dbReference type="Proteomes" id="UP000290037">
    <property type="component" value="Unassembled WGS sequence"/>
</dbReference>
<dbReference type="AlphaFoldDB" id="A0A1M5UC27"/>
<evidence type="ECO:0000313" key="1">
    <source>
        <dbReference type="EMBL" id="RXG27167.1"/>
    </source>
</evidence>
<organism evidence="2 3">
    <name type="scientific">Leeuwenhoekiella palythoae</name>
    <dbReference type="NCBI Taxonomy" id="573501"/>
    <lineage>
        <taxon>Bacteria</taxon>
        <taxon>Pseudomonadati</taxon>
        <taxon>Bacteroidota</taxon>
        <taxon>Flavobacteriia</taxon>
        <taxon>Flavobacteriales</taxon>
        <taxon>Flavobacteriaceae</taxon>
        <taxon>Leeuwenhoekiella</taxon>
    </lineage>
</organism>
<reference evidence="1 4" key="3">
    <citation type="submission" date="2018-07" db="EMBL/GenBank/DDBJ databases">
        <title>Leeuwenhoekiella genomics.</title>
        <authorList>
            <person name="Tahon G."/>
            <person name="Willems A."/>
        </authorList>
    </citation>
    <scope>NUCLEOTIDE SEQUENCE [LARGE SCALE GENOMIC DNA]</scope>
    <source>
        <strain evidence="1 4">LMG 24856</strain>
    </source>
</reference>
<dbReference type="EMBL" id="QOVN01000009">
    <property type="protein sequence ID" value="RXG27167.1"/>
    <property type="molecule type" value="Genomic_DNA"/>
</dbReference>
<dbReference type="Proteomes" id="UP000184240">
    <property type="component" value="Unassembled WGS sequence"/>
</dbReference>
<evidence type="ECO:0000313" key="2">
    <source>
        <dbReference type="EMBL" id="SHH60471.1"/>
    </source>
</evidence>
<reference evidence="2" key="2">
    <citation type="submission" date="2016-11" db="EMBL/GenBank/DDBJ databases">
        <authorList>
            <person name="Jaros S."/>
            <person name="Januszkiewicz K."/>
            <person name="Wedrychowicz H."/>
        </authorList>
    </citation>
    <scope>NUCLEOTIDE SEQUENCE [LARGE SCALE GENOMIC DNA]</scope>
    <source>
        <strain evidence="2">DSM 19859</strain>
    </source>
</reference>
<dbReference type="RefSeq" id="WP_072980218.1">
    <property type="nucleotide sequence ID" value="NZ_FQXT01000001.1"/>
</dbReference>
<dbReference type="OrthoDB" id="645138at2"/>
<evidence type="ECO:0000313" key="4">
    <source>
        <dbReference type="Proteomes" id="UP000290037"/>
    </source>
</evidence>
<keyword evidence="4" id="KW-1185">Reference proteome</keyword>
<dbReference type="STRING" id="573501.SAMN04487999_0620"/>
<protein>
    <submittedName>
        <fullName evidence="2">Uncharacterized protein</fullName>
    </submittedName>
</protein>
<evidence type="ECO:0000313" key="3">
    <source>
        <dbReference type="Proteomes" id="UP000184240"/>
    </source>
</evidence>